<reference evidence="1 2" key="1">
    <citation type="submission" date="2012-12" db="EMBL/GenBank/DDBJ databases">
        <title>The Genome Sequence of Bacillus cereus HuA3-9.</title>
        <authorList>
            <consortium name="The Broad Institute Genome Sequencing Platform"/>
            <consortium name="The Broad Institute Genome Sequencing Center for Infectious Disease"/>
            <person name="Feldgarden M."/>
            <person name="Van der Auwera G.A."/>
            <person name="Mahillon J."/>
            <person name="Duprez V."/>
            <person name="Timmery S."/>
            <person name="Mattelet C."/>
            <person name="Dierick K."/>
            <person name="Sun M."/>
            <person name="Yu Z."/>
            <person name="Zhu L."/>
            <person name="Hu X."/>
            <person name="Shank E.B."/>
            <person name="Swiecicka I."/>
            <person name="Hansen B.M."/>
            <person name="Andrup L."/>
            <person name="Walker B."/>
            <person name="Young S.K."/>
            <person name="Zeng Q."/>
            <person name="Gargeya S."/>
            <person name="Fitzgerald M."/>
            <person name="Haas B."/>
            <person name="Abouelleil A."/>
            <person name="Alvarado L."/>
            <person name="Arachchi H.M."/>
            <person name="Berlin A.M."/>
            <person name="Chapman S.B."/>
            <person name="Dewar J."/>
            <person name="Goldberg J."/>
            <person name="Griggs A."/>
            <person name="Gujja S."/>
            <person name="Hansen M."/>
            <person name="Howarth C."/>
            <person name="Imamovic A."/>
            <person name="Larimer J."/>
            <person name="McCowan C."/>
            <person name="Murphy C."/>
            <person name="Neiman D."/>
            <person name="Pearson M."/>
            <person name="Priest M."/>
            <person name="Roberts A."/>
            <person name="Saif S."/>
            <person name="Shea T."/>
            <person name="Sisk P."/>
            <person name="Sykes S."/>
            <person name="Wortman J."/>
            <person name="Nusbaum C."/>
            <person name="Birren B."/>
        </authorList>
    </citation>
    <scope>NUCLEOTIDE SEQUENCE [LARGE SCALE GENOMIC DNA]</scope>
    <source>
        <strain evidence="1 2">HuA3-9</strain>
    </source>
</reference>
<dbReference type="PATRIC" id="fig|1053205.3.peg.5625"/>
<evidence type="ECO:0000313" key="2">
    <source>
        <dbReference type="Proteomes" id="UP000014003"/>
    </source>
</evidence>
<dbReference type="EMBL" id="AHDZ01000070">
    <property type="protein sequence ID" value="EOO11298.1"/>
    <property type="molecule type" value="Genomic_DNA"/>
</dbReference>
<name>R8CI89_BACCE</name>
<gene>
    <name evidence="1" type="ORF">IGA_05561</name>
</gene>
<proteinExistence type="predicted"/>
<dbReference type="Proteomes" id="UP000014003">
    <property type="component" value="Unassembled WGS sequence"/>
</dbReference>
<dbReference type="AlphaFoldDB" id="R8CI89"/>
<comment type="caution">
    <text evidence="1">The sequence shown here is derived from an EMBL/GenBank/DDBJ whole genome shotgun (WGS) entry which is preliminary data.</text>
</comment>
<protein>
    <submittedName>
        <fullName evidence="1">Uncharacterized protein</fullName>
    </submittedName>
</protein>
<sequence length="152" mass="17345">MLLQIITNRMEKTNMHKDQNFIVKIRGEYVVTFLVDKEGKIRSIRLSDDMQDAKTFKVGSTLMDYKANPKTVLENNFKGEYEIIPVQLKVNYENPIFAEGDSIVVKFEPMVHGKVVSVFPFGNNDIRVELNASNGNIHTLNLPPHMLVKVHG</sequence>
<dbReference type="HOGENOM" id="CLU_1718612_0_0_9"/>
<evidence type="ECO:0000313" key="1">
    <source>
        <dbReference type="EMBL" id="EOO11298.1"/>
    </source>
</evidence>
<accession>R8CI89</accession>
<organism evidence="1 2">
    <name type="scientific">Bacillus cereus HuA3-9</name>
    <dbReference type="NCBI Taxonomy" id="1053205"/>
    <lineage>
        <taxon>Bacteria</taxon>
        <taxon>Bacillati</taxon>
        <taxon>Bacillota</taxon>
        <taxon>Bacilli</taxon>
        <taxon>Bacillales</taxon>
        <taxon>Bacillaceae</taxon>
        <taxon>Bacillus</taxon>
        <taxon>Bacillus cereus group</taxon>
    </lineage>
</organism>